<sequence>MALFEPFRALGYITHDVPFAVQRRGGQGYVAVSAGKAWQIYSTDKLRLVLVGPQLKHKIGALACKGDLTFAAVRGSIVECKRVHRSGEYVGHTADILQLLVLGDRLLSLGRDGKLLVWRIGSYAAPEAAIQLAAGFTPTCMAHPDTYLNKVVVGSQEGRLQLWNFSSCRMLFEFEGWGSAVCCLAPSPALDVAGVGLADGRAVLHNLRYNETLTTLHNASGAGTNADLYLNGSAAQLARQAAGGACTNISFRTGAGVPMMAAGGGAGVVTVWNLEERRLHTVIRDAHDAPLLSLHFFPGEPLLMSSARDNSLKQWVFDATDGAARLLKFRSGHAAPPTVVRHYGAGKLLLSAGEDRAFRAFSTIQDAQSRELSQHHTARRAKKLKIEERELKLEPVVALDACDVRERDWSNVVTAHEGDPKAYVWRLQQYTLGEWVLFPPPKELAGAPLAAATTVCVSRCGNFAFVGGASGRVDRYNMQSGMHRGSYCRDPKLMAEATKKSGPGMPAPKALLSNPGLTAHDGPVTGVCSDSCNRLVGTTGRDGFLRVWDLKKRSLRAEVRVGLPILRICHHAGTGLMAAACEDNVIRMYDLEAARLVRQFRGHTAAVCDMQVSEDCRWLLSASLDGTVRCWDIPGARVLQVMRLGSPVTSLSLGPAQDLLATTHTGKRGIYLWANQMLFGSGADVVPSELPVRVRLPRIAAAAGDPQLPGDDGAAAGQKQAAALEVEAMLRQTRGSNGVATAPGSDSDSEMEEAPQQPQHLQLQQHGADASEPDSSDDSADEAQAAAADAAAVRRRATAAAADAAAPQPDLAHAVAAAGYGARDGAGAPQPLLPELVTLSMLPRTQWNNLVHLDTIKARNKPIEPPKKPEAAPFFLPTLVGAAAGRNPVFDFEAAAAEPAADRAAEAALASKAAAAWGDDDDDGQQRPQNGAADAAGSSDIDAAAPAGQQQQQRQRPQGRIMHTRAQAEHSQLVRLLHSCSRAGDWTSLVAHLRGLPPVALDAEIRSMQVLEGAAEEEVQDVALLLSFLEDEVAANRNFEFMQALLRVTLQVHGETLAASPELQEAAQRTQQRLAATWQRLDGLLQSCRCMVGLLGNLQT</sequence>
<dbReference type="GO" id="GO:0006364">
    <property type="term" value="P:rRNA processing"/>
    <property type="evidence" value="ECO:0007669"/>
    <property type="project" value="InterPro"/>
</dbReference>
<name>A0A9D4YZ79_CHLVU</name>
<accession>A0A9D4YZ79</accession>
<evidence type="ECO:0000256" key="4">
    <source>
        <dbReference type="SAM" id="MobiDB-lite"/>
    </source>
</evidence>
<keyword evidence="1 3" id="KW-0853">WD repeat</keyword>
<dbReference type="EMBL" id="SIDB01000004">
    <property type="protein sequence ID" value="KAI3433400.1"/>
    <property type="molecule type" value="Genomic_DNA"/>
</dbReference>
<feature type="domain" description="WDR36/Utp21 C-terminal" evidence="5">
    <location>
        <begin position="834"/>
        <end position="1095"/>
    </location>
</feature>
<dbReference type="Pfam" id="PF25171">
    <property type="entry name" value="Beta-prop_WDR36-Utp21_1st"/>
    <property type="match status" value="1"/>
</dbReference>
<dbReference type="PANTHER" id="PTHR22840:SF12">
    <property type="entry name" value="WD REPEAT-CONTAINING PROTEIN 36"/>
    <property type="match status" value="1"/>
</dbReference>
<keyword evidence="2" id="KW-0677">Repeat</keyword>
<evidence type="ECO:0008006" key="9">
    <source>
        <dbReference type="Google" id="ProtNLM"/>
    </source>
</evidence>
<dbReference type="InterPro" id="IPR059157">
    <property type="entry name" value="WDR36-Utp21_N"/>
</dbReference>
<evidence type="ECO:0000256" key="1">
    <source>
        <dbReference type="ARBA" id="ARBA00022574"/>
    </source>
</evidence>
<evidence type="ECO:0000259" key="6">
    <source>
        <dbReference type="Pfam" id="PF25171"/>
    </source>
</evidence>
<dbReference type="PROSITE" id="PS50082">
    <property type="entry name" value="WD_REPEATS_2"/>
    <property type="match status" value="3"/>
</dbReference>
<feature type="repeat" description="WD" evidence="3">
    <location>
        <begin position="284"/>
        <end position="315"/>
    </location>
</feature>
<feature type="region of interest" description="Disordered" evidence="4">
    <location>
        <begin position="732"/>
        <end position="789"/>
    </location>
</feature>
<feature type="compositionally biased region" description="Acidic residues" evidence="4">
    <location>
        <begin position="771"/>
        <end position="781"/>
    </location>
</feature>
<evidence type="ECO:0000256" key="3">
    <source>
        <dbReference type="PROSITE-ProRule" id="PRU00221"/>
    </source>
</evidence>
<dbReference type="SMART" id="SM00320">
    <property type="entry name" value="WD40"/>
    <property type="match status" value="10"/>
</dbReference>
<evidence type="ECO:0000259" key="5">
    <source>
        <dbReference type="Pfam" id="PF04192"/>
    </source>
</evidence>
<organism evidence="7 8">
    <name type="scientific">Chlorella vulgaris</name>
    <name type="common">Green alga</name>
    <dbReference type="NCBI Taxonomy" id="3077"/>
    <lineage>
        <taxon>Eukaryota</taxon>
        <taxon>Viridiplantae</taxon>
        <taxon>Chlorophyta</taxon>
        <taxon>core chlorophytes</taxon>
        <taxon>Trebouxiophyceae</taxon>
        <taxon>Chlorellales</taxon>
        <taxon>Chlorellaceae</taxon>
        <taxon>Chlorella clade</taxon>
        <taxon>Chlorella</taxon>
    </lineage>
</organism>
<dbReference type="InterPro" id="IPR007319">
    <property type="entry name" value="WDR36/Utp21_C"/>
</dbReference>
<dbReference type="InterPro" id="IPR015943">
    <property type="entry name" value="WD40/YVTN_repeat-like_dom_sf"/>
</dbReference>
<dbReference type="PROSITE" id="PS00678">
    <property type="entry name" value="WD_REPEATS_1"/>
    <property type="match status" value="1"/>
</dbReference>
<dbReference type="Pfam" id="PF25168">
    <property type="entry name" value="Beta-prop_WDR36-Utp21_2nd"/>
    <property type="match status" value="1"/>
</dbReference>
<reference evidence="7" key="1">
    <citation type="journal article" date="2019" name="Plant J.">
        <title>Chlorella vulgaris genome assembly and annotation reveals the molecular basis for metabolic acclimation to high light conditions.</title>
        <authorList>
            <person name="Cecchin M."/>
            <person name="Marcolungo L."/>
            <person name="Rossato M."/>
            <person name="Girolomoni L."/>
            <person name="Cosentino E."/>
            <person name="Cuine S."/>
            <person name="Li-Beisson Y."/>
            <person name="Delledonne M."/>
            <person name="Ballottari M."/>
        </authorList>
    </citation>
    <scope>NUCLEOTIDE SEQUENCE</scope>
    <source>
        <strain evidence="7">211/11P</strain>
    </source>
</reference>
<feature type="compositionally biased region" description="Low complexity" evidence="4">
    <location>
        <begin position="931"/>
        <end position="960"/>
    </location>
</feature>
<dbReference type="GO" id="GO:0032040">
    <property type="term" value="C:small-subunit processome"/>
    <property type="evidence" value="ECO:0007669"/>
    <property type="project" value="InterPro"/>
</dbReference>
<dbReference type="OrthoDB" id="10250769at2759"/>
<feature type="region of interest" description="Disordered" evidence="4">
    <location>
        <begin position="914"/>
        <end position="962"/>
    </location>
</feature>
<feature type="repeat" description="WD" evidence="3">
    <location>
        <begin position="517"/>
        <end position="558"/>
    </location>
</feature>
<feature type="domain" description="WDR36/Utp21 N-terminal" evidence="6">
    <location>
        <begin position="30"/>
        <end position="318"/>
    </location>
</feature>
<dbReference type="InterPro" id="IPR001680">
    <property type="entry name" value="WD40_rpt"/>
</dbReference>
<dbReference type="SUPFAM" id="SSF50998">
    <property type="entry name" value="Quinoprotein alcohol dehydrogenase-like"/>
    <property type="match status" value="1"/>
</dbReference>
<dbReference type="AlphaFoldDB" id="A0A9D4YZ79"/>
<dbReference type="Gene3D" id="2.130.10.10">
    <property type="entry name" value="YVTN repeat-like/Quinoprotein amine dehydrogenase"/>
    <property type="match status" value="2"/>
</dbReference>
<protein>
    <recommendedName>
        <fullName evidence="9">Small-subunit processome Utp21 domain-containing protein</fullName>
    </recommendedName>
</protein>
<dbReference type="PROSITE" id="PS50294">
    <property type="entry name" value="WD_REPEATS_REGION"/>
    <property type="match status" value="2"/>
</dbReference>
<evidence type="ECO:0000313" key="7">
    <source>
        <dbReference type="EMBL" id="KAI3433400.1"/>
    </source>
</evidence>
<dbReference type="InterPro" id="IPR019775">
    <property type="entry name" value="WD40_repeat_CS"/>
</dbReference>
<keyword evidence="8" id="KW-1185">Reference proteome</keyword>
<comment type="caution">
    <text evidence="7">The sequence shown here is derived from an EMBL/GenBank/DDBJ whole genome shotgun (WGS) entry which is preliminary data.</text>
</comment>
<proteinExistence type="predicted"/>
<feature type="compositionally biased region" description="Low complexity" evidence="4">
    <location>
        <begin position="755"/>
        <end position="770"/>
    </location>
</feature>
<dbReference type="InterPro" id="IPR011047">
    <property type="entry name" value="Quinoprotein_ADH-like_sf"/>
</dbReference>
<evidence type="ECO:0000256" key="2">
    <source>
        <dbReference type="ARBA" id="ARBA00022737"/>
    </source>
</evidence>
<evidence type="ECO:0000313" key="8">
    <source>
        <dbReference type="Proteomes" id="UP001055712"/>
    </source>
</evidence>
<reference evidence="7" key="2">
    <citation type="submission" date="2020-11" db="EMBL/GenBank/DDBJ databases">
        <authorList>
            <person name="Cecchin M."/>
            <person name="Marcolungo L."/>
            <person name="Rossato M."/>
            <person name="Girolomoni L."/>
            <person name="Cosentino E."/>
            <person name="Cuine S."/>
            <person name="Li-Beisson Y."/>
            <person name="Delledonne M."/>
            <person name="Ballottari M."/>
        </authorList>
    </citation>
    <scope>NUCLEOTIDE SEQUENCE</scope>
    <source>
        <strain evidence="7">211/11P</strain>
        <tissue evidence="7">Whole cell</tissue>
    </source>
</reference>
<dbReference type="Proteomes" id="UP001055712">
    <property type="component" value="Unassembled WGS sequence"/>
</dbReference>
<dbReference type="Pfam" id="PF04192">
    <property type="entry name" value="Utp21"/>
    <property type="match status" value="1"/>
</dbReference>
<dbReference type="GO" id="GO:0034388">
    <property type="term" value="C:Pwp2p-containing subcomplex of 90S preribosome"/>
    <property type="evidence" value="ECO:0007669"/>
    <property type="project" value="TreeGrafter"/>
</dbReference>
<dbReference type="PANTHER" id="PTHR22840">
    <property type="entry name" value="WD REPEAT-CONTAINING PROTEIN 36"/>
    <property type="match status" value="1"/>
</dbReference>
<gene>
    <name evidence="7" type="ORF">D9Q98_003216</name>
</gene>
<feature type="repeat" description="WD" evidence="3">
    <location>
        <begin position="600"/>
        <end position="641"/>
    </location>
</feature>